<keyword evidence="1" id="KW-0472">Membrane</keyword>
<keyword evidence="1" id="KW-1133">Transmembrane helix</keyword>
<organism evidence="2 3">
    <name type="scientific">Candidatus Merdimorpha stercoravium</name>
    <dbReference type="NCBI Taxonomy" id="2840863"/>
    <lineage>
        <taxon>Bacteria</taxon>
        <taxon>Pseudomonadati</taxon>
        <taxon>Bacteroidota</taxon>
        <taxon>Flavobacteriia</taxon>
        <taxon>Flavobacteriales</taxon>
        <taxon>Candidatus Merdimorpha</taxon>
    </lineage>
</organism>
<evidence type="ECO:0000313" key="2">
    <source>
        <dbReference type="EMBL" id="HIT97424.1"/>
    </source>
</evidence>
<feature type="transmembrane region" description="Helical" evidence="1">
    <location>
        <begin position="7"/>
        <end position="27"/>
    </location>
</feature>
<dbReference type="Proteomes" id="UP000824161">
    <property type="component" value="Unassembled WGS sequence"/>
</dbReference>
<sequence length="91" mass="10528">MTDKKYFGFISYFAALLLISAVVWFWVDIWILAVIPHIVFGAFFLSVFVDTGYMYLRRRMTALRFRNAVVYNFSALLATGVVLSILYVVLD</sequence>
<reference evidence="2" key="2">
    <citation type="journal article" date="2021" name="PeerJ">
        <title>Extensive microbial diversity within the chicken gut microbiome revealed by metagenomics and culture.</title>
        <authorList>
            <person name="Gilroy R."/>
            <person name="Ravi A."/>
            <person name="Getino M."/>
            <person name="Pursley I."/>
            <person name="Horton D.L."/>
            <person name="Alikhan N.F."/>
            <person name="Baker D."/>
            <person name="Gharbi K."/>
            <person name="Hall N."/>
            <person name="Watson M."/>
            <person name="Adriaenssens E.M."/>
            <person name="Foster-Nyarko E."/>
            <person name="Jarju S."/>
            <person name="Secka A."/>
            <person name="Antonio M."/>
            <person name="Oren A."/>
            <person name="Chaudhuri R.R."/>
            <person name="La Ragione R."/>
            <person name="Hildebrand F."/>
            <person name="Pallen M.J."/>
        </authorList>
    </citation>
    <scope>NUCLEOTIDE SEQUENCE</scope>
    <source>
        <strain evidence="2">1383</strain>
    </source>
</reference>
<evidence type="ECO:0000313" key="3">
    <source>
        <dbReference type="Proteomes" id="UP000824161"/>
    </source>
</evidence>
<protein>
    <submittedName>
        <fullName evidence="2">Uncharacterized protein</fullName>
    </submittedName>
</protein>
<accession>A0A9D1H8Y5</accession>
<dbReference type="EMBL" id="DVLY01000026">
    <property type="protein sequence ID" value="HIT97424.1"/>
    <property type="molecule type" value="Genomic_DNA"/>
</dbReference>
<feature type="transmembrane region" description="Helical" evidence="1">
    <location>
        <begin position="33"/>
        <end position="56"/>
    </location>
</feature>
<dbReference type="AlphaFoldDB" id="A0A9D1H8Y5"/>
<gene>
    <name evidence="2" type="ORF">IAC44_01145</name>
</gene>
<proteinExistence type="predicted"/>
<feature type="transmembrane region" description="Helical" evidence="1">
    <location>
        <begin position="68"/>
        <end position="90"/>
    </location>
</feature>
<name>A0A9D1H8Y5_9FLAO</name>
<comment type="caution">
    <text evidence="2">The sequence shown here is derived from an EMBL/GenBank/DDBJ whole genome shotgun (WGS) entry which is preliminary data.</text>
</comment>
<reference evidence="2" key="1">
    <citation type="submission" date="2020-10" db="EMBL/GenBank/DDBJ databases">
        <authorList>
            <person name="Gilroy R."/>
        </authorList>
    </citation>
    <scope>NUCLEOTIDE SEQUENCE</scope>
    <source>
        <strain evidence="2">1383</strain>
    </source>
</reference>
<evidence type="ECO:0000256" key="1">
    <source>
        <dbReference type="SAM" id="Phobius"/>
    </source>
</evidence>
<keyword evidence="1" id="KW-0812">Transmembrane</keyword>